<proteinExistence type="predicted"/>
<comment type="caution">
    <text evidence="3">The sequence shown here is derived from an EMBL/GenBank/DDBJ whole genome shotgun (WGS) entry which is preliminary data.</text>
</comment>
<reference evidence="3" key="1">
    <citation type="journal article" date="2020" name="BMC Genomics">
        <title>Correction to: Identification and distribution of gene clusters required for synthesis of sphingolipid metabolism inhibitors in diverse species of the filamentous fungus Fusarium.</title>
        <authorList>
            <person name="Kim H.S."/>
            <person name="Lohmar J.M."/>
            <person name="Busman M."/>
            <person name="Brown D.W."/>
            <person name="Naumann T.A."/>
            <person name="Divon H.H."/>
            <person name="Lysoe E."/>
            <person name="Uhlig S."/>
            <person name="Proctor R.H."/>
        </authorList>
    </citation>
    <scope>NUCLEOTIDE SEQUENCE</scope>
    <source>
        <strain evidence="3">NRRL 20472</strain>
    </source>
</reference>
<feature type="compositionally biased region" description="Polar residues" evidence="2">
    <location>
        <begin position="472"/>
        <end position="490"/>
    </location>
</feature>
<name>A0A8H4XAU4_9HYPO</name>
<feature type="compositionally biased region" description="Low complexity" evidence="2">
    <location>
        <begin position="542"/>
        <end position="556"/>
    </location>
</feature>
<reference evidence="3" key="2">
    <citation type="submission" date="2020-05" db="EMBL/GenBank/DDBJ databases">
        <authorList>
            <person name="Kim H.-S."/>
            <person name="Proctor R.H."/>
            <person name="Brown D.W."/>
        </authorList>
    </citation>
    <scope>NUCLEOTIDE SEQUENCE</scope>
    <source>
        <strain evidence="3">NRRL 20472</strain>
    </source>
</reference>
<feature type="region of interest" description="Disordered" evidence="2">
    <location>
        <begin position="455"/>
        <end position="492"/>
    </location>
</feature>
<feature type="compositionally biased region" description="Acidic residues" evidence="2">
    <location>
        <begin position="512"/>
        <end position="521"/>
    </location>
</feature>
<evidence type="ECO:0000313" key="3">
    <source>
        <dbReference type="EMBL" id="KAF4967381.1"/>
    </source>
</evidence>
<evidence type="ECO:0000256" key="2">
    <source>
        <dbReference type="SAM" id="MobiDB-lite"/>
    </source>
</evidence>
<dbReference type="AlphaFoldDB" id="A0A8H4XAU4"/>
<feature type="region of interest" description="Disordered" evidence="2">
    <location>
        <begin position="505"/>
        <end position="564"/>
    </location>
</feature>
<dbReference type="OrthoDB" id="8905873at2759"/>
<gene>
    <name evidence="3" type="ORF">FSARC_5060</name>
</gene>
<keyword evidence="1" id="KW-0175">Coiled coil</keyword>
<sequence>MGHYKYLSRGLRRQCLPGRRNVLTNFAKELKAEAHVAKNILKRQQRTAGGAEETGKMAMGFSRKEDDIPARATLVSAQSRWPNNHTNEQLEQTNEQLEQTNEHLEQENQLQQGTDLTQYLEYCHLHLFQALTIRPNASSTSVTKVNGKFYPLRLRPWTDFVAVQQHQFQILKEVIGNERAFTSYVGVREMARRACETPVASEEDIKPFEHIAVEGPVTDIFRALCARPKQHSTVTSLNMPRISFANYSVSLDLVSDGAARSIAREHGGQHRRNPSPTKRVAAESQEIRPDRRCIRQDLEGNRAIAFVVEYKAAHQLQAEKVRQSLHEDLMTSVVKRRLSTRSTSDEAQAKEDRSDDVLAMALTQTFDYMIRLGLEYSYLTAGKSFLFLRIKADDPRTLYYHLADPDADVHNENGELDYSRTAVGQVAGFTLLALQSEARTRSRVANIRTQLNEWPIPYPEAEHETTDEEELSQTPSHSSDQTYPHEQVQSPERKIVLRSQTACKEPGAACSTDDDVNDPDDQNNPSSHGASDRPTTKRKDGPSSGSEPSSSSSSRGTSGGGNKNKSRQYCTMACLLSLKRGKELDMDCPNVASHQTETGSTGHPISFGEMATLMRSQMASSLDQDCEPLEMKGKYGAVGTLFKLSLTRYGYTFVGKGTIQCLIPHLTHEAQIYEQLDGIQGEYVPVYLGSLDLVEPYHLTARNALRFAGTEIVHMLLMSWAGEAVTRAGESFDFAEALRQPFKMVAAERVWYEDVKEANLVWNEEHGRFIMIDFHSADIIASPRNKRL</sequence>
<dbReference type="Proteomes" id="UP000622797">
    <property type="component" value="Unassembled WGS sequence"/>
</dbReference>
<organism evidence="3 4">
    <name type="scientific">Fusarium sarcochroum</name>
    <dbReference type="NCBI Taxonomy" id="1208366"/>
    <lineage>
        <taxon>Eukaryota</taxon>
        <taxon>Fungi</taxon>
        <taxon>Dikarya</taxon>
        <taxon>Ascomycota</taxon>
        <taxon>Pezizomycotina</taxon>
        <taxon>Sordariomycetes</taxon>
        <taxon>Hypocreomycetidae</taxon>
        <taxon>Hypocreales</taxon>
        <taxon>Nectriaceae</taxon>
        <taxon>Fusarium</taxon>
        <taxon>Fusarium lateritium species complex</taxon>
    </lineage>
</organism>
<feature type="compositionally biased region" description="Basic and acidic residues" evidence="2">
    <location>
        <begin position="530"/>
        <end position="541"/>
    </location>
</feature>
<feature type="region of interest" description="Disordered" evidence="2">
    <location>
        <begin position="263"/>
        <end position="286"/>
    </location>
</feature>
<protein>
    <submittedName>
        <fullName evidence="3">Uncharacterized protein</fullName>
    </submittedName>
</protein>
<evidence type="ECO:0000256" key="1">
    <source>
        <dbReference type="SAM" id="Coils"/>
    </source>
</evidence>
<accession>A0A8H4XAU4</accession>
<dbReference type="EMBL" id="JABEXW010000241">
    <property type="protein sequence ID" value="KAF4967381.1"/>
    <property type="molecule type" value="Genomic_DNA"/>
</dbReference>
<keyword evidence="4" id="KW-1185">Reference proteome</keyword>
<evidence type="ECO:0000313" key="4">
    <source>
        <dbReference type="Proteomes" id="UP000622797"/>
    </source>
</evidence>
<feature type="coiled-coil region" evidence="1">
    <location>
        <begin position="83"/>
        <end position="114"/>
    </location>
</feature>